<feature type="region of interest" description="Disordered" evidence="7">
    <location>
        <begin position="355"/>
        <end position="377"/>
    </location>
</feature>
<evidence type="ECO:0000256" key="1">
    <source>
        <dbReference type="ARBA" id="ARBA00004123"/>
    </source>
</evidence>
<evidence type="ECO:0000313" key="11">
    <source>
        <dbReference type="Proteomes" id="UP001318860"/>
    </source>
</evidence>
<keyword evidence="4" id="KW-0238">DNA-binding</keyword>
<feature type="compositionally biased region" description="Low complexity" evidence="7">
    <location>
        <begin position="162"/>
        <end position="180"/>
    </location>
</feature>
<dbReference type="PANTHER" id="PTHR47995:SF23">
    <property type="entry name" value="TRANSCRIPTION FACTOR GAMYB-LIKE"/>
    <property type="match status" value="1"/>
</dbReference>
<feature type="domain" description="HTH myb-type" evidence="9">
    <location>
        <begin position="76"/>
        <end position="142"/>
    </location>
</feature>
<evidence type="ECO:0000259" key="8">
    <source>
        <dbReference type="PROSITE" id="PS50090"/>
    </source>
</evidence>
<feature type="domain" description="HTH myb-type" evidence="9">
    <location>
        <begin position="19"/>
        <end position="75"/>
    </location>
</feature>
<evidence type="ECO:0000256" key="2">
    <source>
        <dbReference type="ARBA" id="ARBA00022737"/>
    </source>
</evidence>
<dbReference type="CDD" id="cd00167">
    <property type="entry name" value="SANT"/>
    <property type="match status" value="2"/>
</dbReference>
<dbReference type="Proteomes" id="UP001318860">
    <property type="component" value="Unassembled WGS sequence"/>
</dbReference>
<dbReference type="EMBL" id="JABTTQ020000005">
    <property type="protein sequence ID" value="KAK6157291.1"/>
    <property type="molecule type" value="Genomic_DNA"/>
</dbReference>
<proteinExistence type="predicted"/>
<dbReference type="Gene3D" id="1.10.10.60">
    <property type="entry name" value="Homeodomain-like"/>
    <property type="match status" value="2"/>
</dbReference>
<evidence type="ECO:0008006" key="12">
    <source>
        <dbReference type="Google" id="ProtNLM"/>
    </source>
</evidence>
<evidence type="ECO:0000313" key="10">
    <source>
        <dbReference type="EMBL" id="KAK6157291.1"/>
    </source>
</evidence>
<comment type="subcellular location">
    <subcellularLocation>
        <location evidence="1">Nucleus</location>
    </subcellularLocation>
</comment>
<sequence length="456" mass="49977">MAPDVSGGLRNSPTGAQSKHVLKKGPWTTSEDMILVEYVKKHGEGNWNAVQRNSGLMRCGKSCRLRWANHLRPNLKKGAFTPDEEKLIVELHAKLGNKWARMAAQVFFFSSFIPFIFNFFKLPGRTDNEIKNYWNTRLKRRQRAGLPIYPQEIALHQKHQKLNSSSPSPPSLSSILASSHPSNPNSLQFYDTFSSPSTQNHLSNTPYVNQQFKLYRGNNSSLALTLAASNSSFSSSANPFFNQGPSNNPLPVPSFFRYNSLDYGAKTGPEMGVLGLPSIQSPAVTPAASSSDFVMAATTSSDGAEEYEVDRCNKSGLLEDLLGESQALACPEKTEDSFIGAGENLHEKGEAFGFGHGNANSDKNYEGPETKFPGEGNNAIDDDLLNLLDNFPLSVPIPNWDEVHGSESPILSNGTNRAIESQPDASEYNPVATSTGAANQDWKFGSCLWNNMPSIY</sequence>
<evidence type="ECO:0000256" key="6">
    <source>
        <dbReference type="ARBA" id="ARBA00023242"/>
    </source>
</evidence>
<gene>
    <name evidence="10" type="ORF">DH2020_011539</name>
</gene>
<dbReference type="Pfam" id="PF00249">
    <property type="entry name" value="Myb_DNA-binding"/>
    <property type="match status" value="2"/>
</dbReference>
<keyword evidence="2" id="KW-0677">Repeat</keyword>
<feature type="region of interest" description="Disordered" evidence="7">
    <location>
        <begin position="158"/>
        <end position="180"/>
    </location>
</feature>
<feature type="region of interest" description="Disordered" evidence="7">
    <location>
        <begin position="1"/>
        <end position="22"/>
    </location>
</feature>
<protein>
    <recommendedName>
        <fullName evidence="12">R2R3-MYB protein</fullName>
    </recommendedName>
</protein>
<keyword evidence="5" id="KW-0804">Transcription</keyword>
<comment type="caution">
    <text evidence="10">The sequence shown here is derived from an EMBL/GenBank/DDBJ whole genome shotgun (WGS) entry which is preliminary data.</text>
</comment>
<dbReference type="PANTHER" id="PTHR47995">
    <property type="entry name" value="TRANSCRIPTION FACTOR MYB33-RELATED"/>
    <property type="match status" value="1"/>
</dbReference>
<dbReference type="SUPFAM" id="SSF46689">
    <property type="entry name" value="Homeodomain-like"/>
    <property type="match status" value="1"/>
</dbReference>
<dbReference type="InterPro" id="IPR009057">
    <property type="entry name" value="Homeodomain-like_sf"/>
</dbReference>
<dbReference type="PROSITE" id="PS51294">
    <property type="entry name" value="HTH_MYB"/>
    <property type="match status" value="2"/>
</dbReference>
<evidence type="ECO:0000256" key="4">
    <source>
        <dbReference type="ARBA" id="ARBA00023125"/>
    </source>
</evidence>
<keyword evidence="3" id="KW-0805">Transcription regulation</keyword>
<evidence type="ECO:0000256" key="3">
    <source>
        <dbReference type="ARBA" id="ARBA00023015"/>
    </source>
</evidence>
<feature type="region of interest" description="Disordered" evidence="7">
    <location>
        <begin position="408"/>
        <end position="432"/>
    </location>
</feature>
<dbReference type="SMART" id="SM00717">
    <property type="entry name" value="SANT"/>
    <property type="match status" value="2"/>
</dbReference>
<keyword evidence="11" id="KW-1185">Reference proteome</keyword>
<dbReference type="PROSITE" id="PS50090">
    <property type="entry name" value="MYB_LIKE"/>
    <property type="match status" value="2"/>
</dbReference>
<dbReference type="InterPro" id="IPR001005">
    <property type="entry name" value="SANT/Myb"/>
</dbReference>
<accession>A0ABR0XED8</accession>
<evidence type="ECO:0000256" key="7">
    <source>
        <dbReference type="SAM" id="MobiDB-lite"/>
    </source>
</evidence>
<name>A0ABR0XED8_REHGL</name>
<evidence type="ECO:0000256" key="5">
    <source>
        <dbReference type="ARBA" id="ARBA00023163"/>
    </source>
</evidence>
<keyword evidence="6" id="KW-0539">Nucleus</keyword>
<dbReference type="InterPro" id="IPR017930">
    <property type="entry name" value="Myb_dom"/>
</dbReference>
<feature type="compositionally biased region" description="Polar residues" evidence="7">
    <location>
        <begin position="409"/>
        <end position="419"/>
    </location>
</feature>
<evidence type="ECO:0000259" key="9">
    <source>
        <dbReference type="PROSITE" id="PS51294"/>
    </source>
</evidence>
<organism evidence="10 11">
    <name type="scientific">Rehmannia glutinosa</name>
    <name type="common">Chinese foxglove</name>
    <dbReference type="NCBI Taxonomy" id="99300"/>
    <lineage>
        <taxon>Eukaryota</taxon>
        <taxon>Viridiplantae</taxon>
        <taxon>Streptophyta</taxon>
        <taxon>Embryophyta</taxon>
        <taxon>Tracheophyta</taxon>
        <taxon>Spermatophyta</taxon>
        <taxon>Magnoliopsida</taxon>
        <taxon>eudicotyledons</taxon>
        <taxon>Gunneridae</taxon>
        <taxon>Pentapetalae</taxon>
        <taxon>asterids</taxon>
        <taxon>lamiids</taxon>
        <taxon>Lamiales</taxon>
        <taxon>Orobanchaceae</taxon>
        <taxon>Rehmannieae</taxon>
        <taxon>Rehmannia</taxon>
    </lineage>
</organism>
<feature type="domain" description="Myb-like" evidence="8">
    <location>
        <begin position="19"/>
        <end position="71"/>
    </location>
</feature>
<feature type="domain" description="Myb-like" evidence="8">
    <location>
        <begin position="72"/>
        <end position="138"/>
    </location>
</feature>
<reference evidence="10 11" key="1">
    <citation type="journal article" date="2021" name="Comput. Struct. Biotechnol. J.">
        <title>De novo genome assembly of the potent medicinal plant Rehmannia glutinosa using nanopore technology.</title>
        <authorList>
            <person name="Ma L."/>
            <person name="Dong C."/>
            <person name="Song C."/>
            <person name="Wang X."/>
            <person name="Zheng X."/>
            <person name="Niu Y."/>
            <person name="Chen S."/>
            <person name="Feng W."/>
        </authorList>
    </citation>
    <scope>NUCLEOTIDE SEQUENCE [LARGE SCALE GENOMIC DNA]</scope>
    <source>
        <strain evidence="10">DH-2019</strain>
    </source>
</reference>